<accession>A0A4S8QP20</accession>
<gene>
    <name evidence="2" type="ORF">BGAL_0371g00020</name>
</gene>
<feature type="region of interest" description="Disordered" evidence="1">
    <location>
        <begin position="128"/>
        <end position="147"/>
    </location>
</feature>
<feature type="compositionally biased region" description="Polar residues" evidence="1">
    <location>
        <begin position="61"/>
        <end position="70"/>
    </location>
</feature>
<dbReference type="OrthoDB" id="10404296at2759"/>
<organism evidence="2 3">
    <name type="scientific">Botrytis galanthina</name>
    <dbReference type="NCBI Taxonomy" id="278940"/>
    <lineage>
        <taxon>Eukaryota</taxon>
        <taxon>Fungi</taxon>
        <taxon>Dikarya</taxon>
        <taxon>Ascomycota</taxon>
        <taxon>Pezizomycotina</taxon>
        <taxon>Leotiomycetes</taxon>
        <taxon>Helotiales</taxon>
        <taxon>Sclerotiniaceae</taxon>
        <taxon>Botrytis</taxon>
    </lineage>
</organism>
<evidence type="ECO:0000313" key="2">
    <source>
        <dbReference type="EMBL" id="THV46628.1"/>
    </source>
</evidence>
<keyword evidence="3" id="KW-1185">Reference proteome</keyword>
<sequence>MSSRPSPYAKGPEDLTPPRHPAAFENSSLDNKKADTFPREHDRKNVNPARNKIPRVPMPDATSSSSNGTTEPGVHDHERDNGHSKGRDLITSLLGRREAHQSTGNHGEEDGKGKKKAKKIKKVVRIGKTHTHFDGHGSSVHNGGNDVEMEKNGDLKYRAKIFTKVLQNNL</sequence>
<dbReference type="Proteomes" id="UP000308671">
    <property type="component" value="Unassembled WGS sequence"/>
</dbReference>
<evidence type="ECO:0000313" key="3">
    <source>
        <dbReference type="Proteomes" id="UP000308671"/>
    </source>
</evidence>
<feature type="region of interest" description="Disordered" evidence="1">
    <location>
        <begin position="1"/>
        <end position="121"/>
    </location>
</feature>
<feature type="compositionally biased region" description="Basic and acidic residues" evidence="1">
    <location>
        <begin position="30"/>
        <end position="45"/>
    </location>
</feature>
<name>A0A4S8QP20_9HELO</name>
<dbReference type="EMBL" id="PQXL01000371">
    <property type="protein sequence ID" value="THV46628.1"/>
    <property type="molecule type" value="Genomic_DNA"/>
</dbReference>
<proteinExistence type="predicted"/>
<protein>
    <submittedName>
        <fullName evidence="2">Uncharacterized protein</fullName>
    </submittedName>
</protein>
<evidence type="ECO:0000256" key="1">
    <source>
        <dbReference type="SAM" id="MobiDB-lite"/>
    </source>
</evidence>
<dbReference type="AlphaFoldDB" id="A0A4S8QP20"/>
<comment type="caution">
    <text evidence="2">The sequence shown here is derived from an EMBL/GenBank/DDBJ whole genome shotgun (WGS) entry which is preliminary data.</text>
</comment>
<reference evidence="2 3" key="1">
    <citation type="submission" date="2017-12" db="EMBL/GenBank/DDBJ databases">
        <title>Comparative genomics of Botrytis spp.</title>
        <authorList>
            <person name="Valero-Jimenez C.A."/>
            <person name="Tapia P."/>
            <person name="Veloso J."/>
            <person name="Silva-Moreno E."/>
            <person name="Staats M."/>
            <person name="Valdes J.H."/>
            <person name="Van Kan J.A.L."/>
        </authorList>
    </citation>
    <scope>NUCLEOTIDE SEQUENCE [LARGE SCALE GENOMIC DNA]</scope>
    <source>
        <strain evidence="2 3">MUCL435</strain>
    </source>
</reference>
<feature type="compositionally biased region" description="Basic and acidic residues" evidence="1">
    <location>
        <begin position="95"/>
        <end position="112"/>
    </location>
</feature>
<feature type="compositionally biased region" description="Basic and acidic residues" evidence="1">
    <location>
        <begin position="73"/>
        <end position="88"/>
    </location>
</feature>